<evidence type="ECO:0000256" key="6">
    <source>
        <dbReference type="ARBA" id="ARBA00022692"/>
    </source>
</evidence>
<dbReference type="GO" id="GO:0009279">
    <property type="term" value="C:cell outer membrane"/>
    <property type="evidence" value="ECO:0007669"/>
    <property type="project" value="UniProtKB-SubCell"/>
</dbReference>
<dbReference type="InterPro" id="IPR037066">
    <property type="entry name" value="Plug_dom_sf"/>
</dbReference>
<comment type="similarity">
    <text evidence="2 14 16">Belongs to the TonB-dependent receptor family.</text>
</comment>
<evidence type="ECO:0000256" key="10">
    <source>
        <dbReference type="ARBA" id="ARBA00023077"/>
    </source>
</evidence>
<evidence type="ECO:0000259" key="18">
    <source>
        <dbReference type="Pfam" id="PF00593"/>
    </source>
</evidence>
<keyword evidence="11 14" id="KW-0472">Membrane</keyword>
<evidence type="ECO:0000256" key="16">
    <source>
        <dbReference type="RuleBase" id="RU003357"/>
    </source>
</evidence>
<keyword evidence="8" id="KW-0408">Iron</keyword>
<feature type="signal peptide" evidence="17">
    <location>
        <begin position="1"/>
        <end position="32"/>
    </location>
</feature>
<dbReference type="Pfam" id="PF07715">
    <property type="entry name" value="Plug"/>
    <property type="match status" value="1"/>
</dbReference>
<evidence type="ECO:0000256" key="3">
    <source>
        <dbReference type="ARBA" id="ARBA00022448"/>
    </source>
</evidence>
<dbReference type="InterPro" id="IPR039426">
    <property type="entry name" value="TonB-dep_rcpt-like"/>
</dbReference>
<keyword evidence="13 14" id="KW-0998">Cell outer membrane</keyword>
<comment type="caution">
    <text evidence="20">The sequence shown here is derived from an EMBL/GenBank/DDBJ whole genome shotgun (WGS) entry which is preliminary data.</text>
</comment>
<dbReference type="AlphaFoldDB" id="A0AAJ1TTN1"/>
<keyword evidence="10 16" id="KW-0798">TonB box</keyword>
<evidence type="ECO:0000256" key="13">
    <source>
        <dbReference type="ARBA" id="ARBA00023237"/>
    </source>
</evidence>
<keyword evidence="4 14" id="KW-1134">Transmembrane beta strand</keyword>
<reference evidence="20" key="1">
    <citation type="submission" date="2023-07" db="EMBL/GenBank/DDBJ databases">
        <title>Genomic Encyclopedia of Type Strains, Phase IV (KMG-IV): sequencing the most valuable type-strain genomes for metagenomic binning, comparative biology and taxonomic classification.</title>
        <authorList>
            <person name="Goeker M."/>
        </authorList>
    </citation>
    <scope>NUCLEOTIDE SEQUENCE</scope>
    <source>
        <strain evidence="20">DSM 19569</strain>
    </source>
</reference>
<evidence type="ECO:0000256" key="4">
    <source>
        <dbReference type="ARBA" id="ARBA00022452"/>
    </source>
</evidence>
<dbReference type="GO" id="GO:0015891">
    <property type="term" value="P:siderophore transport"/>
    <property type="evidence" value="ECO:0007669"/>
    <property type="project" value="InterPro"/>
</dbReference>
<evidence type="ECO:0000256" key="2">
    <source>
        <dbReference type="ARBA" id="ARBA00009810"/>
    </source>
</evidence>
<evidence type="ECO:0000256" key="12">
    <source>
        <dbReference type="ARBA" id="ARBA00023170"/>
    </source>
</evidence>
<organism evidence="20 21">
    <name type="scientific">Methylobacterium brachiatum</name>
    <dbReference type="NCBI Taxonomy" id="269660"/>
    <lineage>
        <taxon>Bacteria</taxon>
        <taxon>Pseudomonadati</taxon>
        <taxon>Pseudomonadota</taxon>
        <taxon>Alphaproteobacteria</taxon>
        <taxon>Hyphomicrobiales</taxon>
        <taxon>Methylobacteriaceae</taxon>
        <taxon>Methylobacterium</taxon>
    </lineage>
</organism>
<dbReference type="InterPro" id="IPR010105">
    <property type="entry name" value="TonB_sidphr_rcpt"/>
</dbReference>
<dbReference type="Proteomes" id="UP001223420">
    <property type="component" value="Unassembled WGS sequence"/>
</dbReference>
<dbReference type="InterPro" id="IPR000531">
    <property type="entry name" value="Beta-barrel_TonB"/>
</dbReference>
<dbReference type="GO" id="GO:0015344">
    <property type="term" value="F:siderophore uptake transmembrane transporter activity"/>
    <property type="evidence" value="ECO:0007669"/>
    <property type="project" value="TreeGrafter"/>
</dbReference>
<dbReference type="InterPro" id="IPR012910">
    <property type="entry name" value="Plug_dom"/>
</dbReference>
<dbReference type="CDD" id="cd01347">
    <property type="entry name" value="ligand_gated_channel"/>
    <property type="match status" value="1"/>
</dbReference>
<dbReference type="InterPro" id="IPR010917">
    <property type="entry name" value="TonB_rcpt_CS"/>
</dbReference>
<feature type="domain" description="TonB-dependent receptor-like beta-barrel" evidence="18">
    <location>
        <begin position="265"/>
        <end position="698"/>
    </location>
</feature>
<keyword evidence="9" id="KW-0406">Ion transport</keyword>
<feature type="chain" id="PRO_5042496749" evidence="17">
    <location>
        <begin position="33"/>
        <end position="728"/>
    </location>
</feature>
<dbReference type="PANTHER" id="PTHR32552:SF82">
    <property type="entry name" value="FCUA PROTEIN"/>
    <property type="match status" value="1"/>
</dbReference>
<dbReference type="EMBL" id="JAUSWL010000019">
    <property type="protein sequence ID" value="MDQ0546961.1"/>
    <property type="molecule type" value="Genomic_DNA"/>
</dbReference>
<evidence type="ECO:0000313" key="20">
    <source>
        <dbReference type="EMBL" id="MDQ0546961.1"/>
    </source>
</evidence>
<name>A0AAJ1TTN1_9HYPH</name>
<sequence length="728" mass="78435">MRFWMRKAPALEAIVWAVVNGALLCAAGAARAEDAVQLDELSVETQGRGAPKSYGASVGVVGPPPPAYAGGQVGSGSRLGLLGNRSSFDQPYSQTSFTDQLIRDQQAHTLQDVINNDPAVRTNVPPSSGIQGFLIRGFPYFAQDIAFNGLYGVSDAFNPAIEPIERVEVLHGPGTLLTGTPLFGNIGGVINLIPKRALDAPLTRVTQGYISNAQSYTALDLSRRYGPSNEWGLRFNGAYQFGRTPIDLQQLEFGVAALALDYRGENLRVSADLGYQKTDLNAAFRTRSVSSGFPIPRAPDLRINPQQSWEYRDSDNKSVALRAEYDLNDAVTLYAAYGHSQFYQEYFGAVLTIFNARGDFREPINYLPYISNADTAEAGLRGRLDTGPVRHEFGIAATGLWYDQSQISYPVGSTIVSNIYAPVTVPPRSAIGQTRAMPPTTARSNQSVAVADTLSILDGHVQLTLGGRWQSITVKSLDPRTGSTTGLADSGAFSPGAGLVVKPWEALSLYANYSEGLTAPSVPVTAVNANQPFGAVRSDQIEAGVKYDFGNLGLGFAAYDLQQPFGFLDSSNRFRIDGTQRNRGLEFTAFGEPVVGIRVVGGVSLIDGRLLKTQGGQFNGNVAIGVPAVQLNLYGEYDLPWLAPGLTVTGRVIYTAAQYYDQANSQTIPDWATLDLGLRYKTILQDRPVTWQANILNVTGNNYWATTGRGLLAPGTPRTVLISASVDF</sequence>
<evidence type="ECO:0000256" key="14">
    <source>
        <dbReference type="PROSITE-ProRule" id="PRU01360"/>
    </source>
</evidence>
<dbReference type="NCBIfam" id="TIGR01783">
    <property type="entry name" value="TonB-siderophor"/>
    <property type="match status" value="1"/>
</dbReference>
<evidence type="ECO:0000256" key="15">
    <source>
        <dbReference type="PROSITE-ProRule" id="PRU10144"/>
    </source>
</evidence>
<evidence type="ECO:0000256" key="8">
    <source>
        <dbReference type="ARBA" id="ARBA00023004"/>
    </source>
</evidence>
<evidence type="ECO:0000256" key="5">
    <source>
        <dbReference type="ARBA" id="ARBA00022496"/>
    </source>
</evidence>
<dbReference type="RefSeq" id="WP_230367954.1">
    <property type="nucleotide sequence ID" value="NZ_JAJALK010000018.1"/>
</dbReference>
<dbReference type="PROSITE" id="PS01156">
    <property type="entry name" value="TONB_DEPENDENT_REC_2"/>
    <property type="match status" value="1"/>
</dbReference>
<evidence type="ECO:0000313" key="21">
    <source>
        <dbReference type="Proteomes" id="UP001223420"/>
    </source>
</evidence>
<keyword evidence="6 14" id="KW-0812">Transmembrane</keyword>
<dbReference type="GO" id="GO:0038023">
    <property type="term" value="F:signaling receptor activity"/>
    <property type="evidence" value="ECO:0007669"/>
    <property type="project" value="InterPro"/>
</dbReference>
<dbReference type="Pfam" id="PF00593">
    <property type="entry name" value="TonB_dep_Rec_b-barrel"/>
    <property type="match status" value="1"/>
</dbReference>
<evidence type="ECO:0000256" key="1">
    <source>
        <dbReference type="ARBA" id="ARBA00004571"/>
    </source>
</evidence>
<dbReference type="SUPFAM" id="SSF56935">
    <property type="entry name" value="Porins"/>
    <property type="match status" value="1"/>
</dbReference>
<evidence type="ECO:0000256" key="11">
    <source>
        <dbReference type="ARBA" id="ARBA00023136"/>
    </source>
</evidence>
<evidence type="ECO:0000259" key="19">
    <source>
        <dbReference type="Pfam" id="PF07715"/>
    </source>
</evidence>
<keyword evidence="3 14" id="KW-0813">Transport</keyword>
<keyword evidence="12 20" id="KW-0675">Receptor</keyword>
<evidence type="ECO:0000256" key="9">
    <source>
        <dbReference type="ARBA" id="ARBA00023065"/>
    </source>
</evidence>
<comment type="subcellular location">
    <subcellularLocation>
        <location evidence="1 14">Cell outer membrane</location>
        <topology evidence="1 14">Multi-pass membrane protein</topology>
    </subcellularLocation>
</comment>
<proteinExistence type="inferred from homology"/>
<dbReference type="Gene3D" id="2.170.130.10">
    <property type="entry name" value="TonB-dependent receptor, plug domain"/>
    <property type="match status" value="1"/>
</dbReference>
<protein>
    <submittedName>
        <fullName evidence="20">Iron complex outermembrane receptor protein</fullName>
    </submittedName>
</protein>
<dbReference type="PANTHER" id="PTHR32552">
    <property type="entry name" value="FERRICHROME IRON RECEPTOR-RELATED"/>
    <property type="match status" value="1"/>
</dbReference>
<dbReference type="Gene3D" id="2.40.170.20">
    <property type="entry name" value="TonB-dependent receptor, beta-barrel domain"/>
    <property type="match status" value="1"/>
</dbReference>
<feature type="domain" description="TonB-dependent receptor plug" evidence="19">
    <location>
        <begin position="89"/>
        <end position="180"/>
    </location>
</feature>
<evidence type="ECO:0000256" key="7">
    <source>
        <dbReference type="ARBA" id="ARBA00022729"/>
    </source>
</evidence>
<evidence type="ECO:0000256" key="17">
    <source>
        <dbReference type="SAM" id="SignalP"/>
    </source>
</evidence>
<feature type="short sequence motif" description="TonB C-terminal box" evidence="15">
    <location>
        <begin position="711"/>
        <end position="728"/>
    </location>
</feature>
<keyword evidence="5" id="KW-0410">Iron transport</keyword>
<dbReference type="PROSITE" id="PS52016">
    <property type="entry name" value="TONB_DEPENDENT_REC_3"/>
    <property type="match status" value="1"/>
</dbReference>
<gene>
    <name evidence="20" type="ORF">QO001_005914</name>
</gene>
<accession>A0AAJ1TTN1</accession>
<keyword evidence="7 17" id="KW-0732">Signal</keyword>
<dbReference type="InterPro" id="IPR036942">
    <property type="entry name" value="Beta-barrel_TonB_sf"/>
</dbReference>